<comment type="function">
    <text evidence="8">Catalyzes the transfer of the enolpyruvyl moiety of phosphoenolpyruvate (PEP) to the 5-hydroxyl of shikimate-3-phosphate (S3P) to produce enolpyruvyl shikimate-3-phosphate and inorganic phosphate.</text>
</comment>
<dbReference type="GO" id="GO:0005737">
    <property type="term" value="C:cytoplasm"/>
    <property type="evidence" value="ECO:0007669"/>
    <property type="project" value="UniProtKB-SubCell"/>
</dbReference>
<evidence type="ECO:0000256" key="1">
    <source>
        <dbReference type="ARBA" id="ARBA00004811"/>
    </source>
</evidence>
<evidence type="ECO:0000256" key="3">
    <source>
        <dbReference type="ARBA" id="ARBA00022490"/>
    </source>
</evidence>
<feature type="binding site" evidence="8">
    <location>
        <position position="23"/>
    </location>
    <ligand>
        <name>3-phosphoshikimate</name>
        <dbReference type="ChEBI" id="CHEBI:145989"/>
    </ligand>
</feature>
<dbReference type="AlphaFoldDB" id="A0A3R6YPN6"/>
<reference evidence="10 11" key="1">
    <citation type="submission" date="2018-07" db="EMBL/GenBank/DDBJ databases">
        <title>Genome sequences of six Lactobacillus spp. isolated from bumble bee guts.</title>
        <authorList>
            <person name="Motta E.V.S."/>
            <person name="Moran N.A."/>
        </authorList>
    </citation>
    <scope>NUCLEOTIDE SEQUENCE [LARGE SCALE GENOMIC DNA]</scope>
    <source>
        <strain evidence="10 11">LV-8.1</strain>
    </source>
</reference>
<evidence type="ECO:0000313" key="10">
    <source>
        <dbReference type="EMBL" id="RHW47344.1"/>
    </source>
</evidence>
<feature type="binding site" evidence="8">
    <location>
        <position position="342"/>
    </location>
    <ligand>
        <name>3-phosphoshikimate</name>
        <dbReference type="ChEBI" id="CHEBI:145989"/>
    </ligand>
</feature>
<evidence type="ECO:0000313" key="11">
    <source>
        <dbReference type="Proteomes" id="UP000284822"/>
    </source>
</evidence>
<feature type="binding site" evidence="8">
    <location>
        <position position="94"/>
    </location>
    <ligand>
        <name>phosphoenolpyruvate</name>
        <dbReference type="ChEBI" id="CHEBI:58702"/>
    </ligand>
</feature>
<evidence type="ECO:0000256" key="4">
    <source>
        <dbReference type="ARBA" id="ARBA00022605"/>
    </source>
</evidence>
<evidence type="ECO:0000256" key="8">
    <source>
        <dbReference type="HAMAP-Rule" id="MF_00210"/>
    </source>
</evidence>
<feature type="binding site" evidence="8">
    <location>
        <position position="167"/>
    </location>
    <ligand>
        <name>3-phosphoshikimate</name>
        <dbReference type="ChEBI" id="CHEBI:145989"/>
    </ligand>
</feature>
<evidence type="ECO:0000256" key="2">
    <source>
        <dbReference type="ARBA" id="ARBA00009948"/>
    </source>
</evidence>
<dbReference type="InterPro" id="IPR036968">
    <property type="entry name" value="Enolpyruvate_Tfrase_sf"/>
</dbReference>
<feature type="binding site" evidence="8">
    <location>
        <position position="122"/>
    </location>
    <ligand>
        <name>phosphoenolpyruvate</name>
        <dbReference type="ChEBI" id="CHEBI:58702"/>
    </ligand>
</feature>
<accession>A0A3R6YPN6</accession>
<keyword evidence="4 8" id="KW-0028">Amino-acid biosynthesis</keyword>
<dbReference type="GO" id="GO:0009423">
    <property type="term" value="P:chorismate biosynthetic process"/>
    <property type="evidence" value="ECO:0007669"/>
    <property type="project" value="UniProtKB-UniRule"/>
</dbReference>
<feature type="domain" description="Enolpyruvate transferase" evidence="9">
    <location>
        <begin position="11"/>
        <end position="425"/>
    </location>
</feature>
<dbReference type="Proteomes" id="UP000284822">
    <property type="component" value="Unassembled WGS sequence"/>
</dbReference>
<dbReference type="PIRSF" id="PIRSF000505">
    <property type="entry name" value="EPSPS"/>
    <property type="match status" value="1"/>
</dbReference>
<dbReference type="NCBIfam" id="TIGR01356">
    <property type="entry name" value="aroA"/>
    <property type="match status" value="1"/>
</dbReference>
<comment type="caution">
    <text evidence="10">The sequence shown here is derived from an EMBL/GenBank/DDBJ whole genome shotgun (WGS) entry which is preliminary data.</text>
</comment>
<feature type="binding site" evidence="8">
    <location>
        <position position="315"/>
    </location>
    <ligand>
        <name>3-phosphoshikimate</name>
        <dbReference type="ChEBI" id="CHEBI:145989"/>
    </ligand>
</feature>
<feature type="binding site" evidence="8">
    <location>
        <position position="165"/>
    </location>
    <ligand>
        <name>3-phosphoshikimate</name>
        <dbReference type="ChEBI" id="CHEBI:145989"/>
    </ligand>
</feature>
<dbReference type="EC" id="2.5.1.19" evidence="8"/>
<comment type="similarity">
    <text evidence="2 8">Belongs to the EPSP synthase family.</text>
</comment>
<evidence type="ECO:0000259" key="9">
    <source>
        <dbReference type="Pfam" id="PF00275"/>
    </source>
</evidence>
<comment type="catalytic activity">
    <reaction evidence="7">
        <text>3-phosphoshikimate + phosphoenolpyruvate = 5-O-(1-carboxyvinyl)-3-phosphoshikimate + phosphate</text>
        <dbReference type="Rhea" id="RHEA:21256"/>
        <dbReference type="ChEBI" id="CHEBI:43474"/>
        <dbReference type="ChEBI" id="CHEBI:57701"/>
        <dbReference type="ChEBI" id="CHEBI:58702"/>
        <dbReference type="ChEBI" id="CHEBI:145989"/>
        <dbReference type="EC" id="2.5.1.19"/>
    </reaction>
    <physiologicalReaction direction="left-to-right" evidence="7">
        <dbReference type="Rhea" id="RHEA:21257"/>
    </physiologicalReaction>
</comment>
<keyword evidence="6 8" id="KW-0057">Aromatic amino acid biosynthesis</keyword>
<protein>
    <recommendedName>
        <fullName evidence="8">3-phosphoshikimate 1-carboxyvinyltransferase</fullName>
        <ecNumber evidence="8">2.5.1.19</ecNumber>
    </recommendedName>
    <alternativeName>
        <fullName evidence="8">5-enolpyruvylshikimate-3-phosphate synthase</fullName>
        <shortName evidence="8">EPSP synthase</shortName>
        <shortName evidence="8">EPSPS</shortName>
    </alternativeName>
</protein>
<dbReference type="HAMAP" id="MF_00210">
    <property type="entry name" value="EPSP_synth"/>
    <property type="match status" value="1"/>
</dbReference>
<feature type="active site" description="Proton acceptor" evidence="8">
    <location>
        <position position="315"/>
    </location>
</feature>
<dbReference type="PANTHER" id="PTHR21090">
    <property type="entry name" value="AROM/DEHYDROQUINATE SYNTHASE"/>
    <property type="match status" value="1"/>
</dbReference>
<gene>
    <name evidence="8 10" type="primary">aroA</name>
    <name evidence="10" type="ORF">DS832_04145</name>
</gene>
<dbReference type="InterPro" id="IPR013792">
    <property type="entry name" value="RNA3'P_cycl/enolpyr_Trfase_a/b"/>
</dbReference>
<feature type="binding site" evidence="8">
    <location>
        <position position="27"/>
    </location>
    <ligand>
        <name>3-phosphoshikimate</name>
        <dbReference type="ChEBI" id="CHEBI:145989"/>
    </ligand>
</feature>
<dbReference type="FunFam" id="3.65.10.10:FF:000005">
    <property type="entry name" value="3-phosphoshikimate 1-carboxyvinyltransferase"/>
    <property type="match status" value="1"/>
</dbReference>
<dbReference type="RefSeq" id="WP_118910497.1">
    <property type="nucleotide sequence ID" value="NZ_QOCS01000008.1"/>
</dbReference>
<dbReference type="SUPFAM" id="SSF55205">
    <property type="entry name" value="EPT/RTPC-like"/>
    <property type="match status" value="1"/>
</dbReference>
<feature type="binding site" evidence="8">
    <location>
        <position position="22"/>
    </location>
    <ligand>
        <name>3-phosphoshikimate</name>
        <dbReference type="ChEBI" id="CHEBI:145989"/>
    </ligand>
</feature>
<feature type="binding site" evidence="8">
    <location>
        <position position="22"/>
    </location>
    <ligand>
        <name>phosphoenolpyruvate</name>
        <dbReference type="ChEBI" id="CHEBI:58702"/>
    </ligand>
</feature>
<dbReference type="GO" id="GO:0008652">
    <property type="term" value="P:amino acid biosynthetic process"/>
    <property type="evidence" value="ECO:0007669"/>
    <property type="project" value="UniProtKB-KW"/>
</dbReference>
<comment type="caution">
    <text evidence="8">Lacks conserved residue(s) required for the propagation of feature annotation.</text>
</comment>
<proteinExistence type="inferred from homology"/>
<comment type="subcellular location">
    <subcellularLocation>
        <location evidence="8">Cytoplasm</location>
    </subcellularLocation>
</comment>
<dbReference type="InterPro" id="IPR006264">
    <property type="entry name" value="EPSP_synthase"/>
</dbReference>
<dbReference type="Pfam" id="PF00275">
    <property type="entry name" value="EPSP_synthase"/>
    <property type="match status" value="1"/>
</dbReference>
<name>A0A3R6YPN6_9LACO</name>
<evidence type="ECO:0000256" key="6">
    <source>
        <dbReference type="ARBA" id="ARBA00023141"/>
    </source>
</evidence>
<dbReference type="PROSITE" id="PS00104">
    <property type="entry name" value="EPSP_SYNTHASE_1"/>
    <property type="match status" value="1"/>
</dbReference>
<keyword evidence="5 8" id="KW-0808">Transferase</keyword>
<dbReference type="PANTHER" id="PTHR21090:SF5">
    <property type="entry name" value="PENTAFUNCTIONAL AROM POLYPEPTIDE"/>
    <property type="match status" value="1"/>
</dbReference>
<sequence length="435" mass="46568">MINLQNQPRYGLHGTLNIPGDKSISHRALIIGALSHGTTHLEHFLQAEDCLSTLSALQALGVPITHEKETVTIHGQGLAGLTAPKHTLNMGNSGTTTRLLTGVLAGQAFTTTLIGDSSLSQRPMERVRHPLNQMGAHINLTAGHLPMTISGQNLHAITYQMPVASAQVKSAIILAALQAQGPSTIVELLPTRDHTERLLQIFGADIQTAQDKRTITIQPQPQLAAQDLIIPGDMSSAAFFITAASIVPNSHIKLTKINLNPTRTGLLSVLKRMGGNIHLTALAQMAGEPVGDIDVKAATLKPIQLTATDIPAIIDELPLVALLAASANGISKISGASELRVKETDRIACITSELQKLGINIKELPDGFLIDGRTAWSVRNQQLDSHKDHRIGMMLAIAALKITTPLKLNHASAINISYPTFFQDLQELLTKETSS</sequence>
<dbReference type="EMBL" id="QOCS01000008">
    <property type="protein sequence ID" value="RHW47344.1"/>
    <property type="molecule type" value="Genomic_DNA"/>
</dbReference>
<comment type="subunit">
    <text evidence="8">Monomer.</text>
</comment>
<dbReference type="GO" id="GO:0009073">
    <property type="term" value="P:aromatic amino acid family biosynthetic process"/>
    <property type="evidence" value="ECO:0007669"/>
    <property type="project" value="UniProtKB-KW"/>
</dbReference>
<feature type="binding site" evidence="8">
    <location>
        <position position="167"/>
    </location>
    <ligand>
        <name>phosphoenolpyruvate</name>
        <dbReference type="ChEBI" id="CHEBI:58702"/>
    </ligand>
</feature>
<feature type="binding site" evidence="8">
    <location>
        <position position="390"/>
    </location>
    <ligand>
        <name>phosphoenolpyruvate</name>
        <dbReference type="ChEBI" id="CHEBI:58702"/>
    </ligand>
</feature>
<dbReference type="InterPro" id="IPR001986">
    <property type="entry name" value="Enolpyruvate_Tfrase_dom"/>
</dbReference>
<dbReference type="GO" id="GO:0003866">
    <property type="term" value="F:3-phosphoshikimate 1-carboxyvinyltransferase activity"/>
    <property type="evidence" value="ECO:0007669"/>
    <property type="project" value="UniProtKB-UniRule"/>
</dbReference>
<evidence type="ECO:0000256" key="7">
    <source>
        <dbReference type="ARBA" id="ARBA00044633"/>
    </source>
</evidence>
<dbReference type="CDD" id="cd01556">
    <property type="entry name" value="EPSP_synthase"/>
    <property type="match status" value="1"/>
</dbReference>
<dbReference type="InterPro" id="IPR023193">
    <property type="entry name" value="EPSP_synthase_CS"/>
</dbReference>
<dbReference type="Gene3D" id="3.65.10.10">
    <property type="entry name" value="Enolpyruvate transferase domain"/>
    <property type="match status" value="2"/>
</dbReference>
<feature type="binding site" evidence="8">
    <location>
        <position position="346"/>
    </location>
    <ligand>
        <name>phosphoenolpyruvate</name>
        <dbReference type="ChEBI" id="CHEBI:58702"/>
    </ligand>
</feature>
<comment type="pathway">
    <text evidence="1 8">Metabolic intermediate biosynthesis; chorismate biosynthesis; chorismate from D-erythrose 4-phosphate and phosphoenolpyruvate: step 6/7.</text>
</comment>
<dbReference type="UniPathway" id="UPA00053">
    <property type="reaction ID" value="UER00089"/>
</dbReference>
<keyword evidence="3 8" id="KW-0963">Cytoplasm</keyword>
<organism evidence="10 11">
    <name type="scientific">Bombilactobacillus bombi</name>
    <dbReference type="NCBI Taxonomy" id="1303590"/>
    <lineage>
        <taxon>Bacteria</taxon>
        <taxon>Bacillati</taxon>
        <taxon>Bacillota</taxon>
        <taxon>Bacilli</taxon>
        <taxon>Lactobacillales</taxon>
        <taxon>Lactobacillaceae</taxon>
        <taxon>Bombilactobacillus</taxon>
    </lineage>
</organism>
<evidence type="ECO:0000256" key="5">
    <source>
        <dbReference type="ARBA" id="ARBA00022679"/>
    </source>
</evidence>